<evidence type="ECO:0000256" key="6">
    <source>
        <dbReference type="ARBA" id="ARBA00022832"/>
    </source>
</evidence>
<dbReference type="GO" id="GO:0006633">
    <property type="term" value="P:fatty acid biosynthetic process"/>
    <property type="evidence" value="ECO:0007669"/>
    <property type="project" value="UniProtKB-KW"/>
</dbReference>
<evidence type="ECO:0000256" key="9">
    <source>
        <dbReference type="ARBA" id="ARBA00023128"/>
    </source>
</evidence>
<accession>A0AAN9C175</accession>
<evidence type="ECO:0000256" key="10">
    <source>
        <dbReference type="ARBA" id="ARBA00023160"/>
    </source>
</evidence>
<evidence type="ECO:0000256" key="2">
    <source>
        <dbReference type="ARBA" id="ARBA00005194"/>
    </source>
</evidence>
<comment type="subcellular location">
    <subcellularLocation>
        <location evidence="1">Mitochondrion</location>
    </subcellularLocation>
</comment>
<evidence type="ECO:0000256" key="12">
    <source>
        <dbReference type="ARBA" id="ARBA00077751"/>
    </source>
</evidence>
<protein>
    <recommendedName>
        <fullName evidence="3">[acyl-carrier-protein] S-malonyltransferase</fullName>
        <ecNumber evidence="3">2.3.1.39</ecNumber>
    </recommendedName>
    <alternativeName>
        <fullName evidence="12">[Acyl-carrier-protein] malonyltransferase</fullName>
    </alternativeName>
</protein>
<comment type="caution">
    <text evidence="14">The sequence shown here is derived from an EMBL/GenBank/DDBJ whole genome shotgun (WGS) entry which is preliminary data.</text>
</comment>
<dbReference type="AlphaFoldDB" id="A0AAN9C175"/>
<dbReference type="FunFam" id="3.30.70.250:FF:000005">
    <property type="entry name" value="Malonyl-CoA-acyl carrier protein transacylase, mitochondrial"/>
    <property type="match status" value="1"/>
</dbReference>
<evidence type="ECO:0000256" key="5">
    <source>
        <dbReference type="ARBA" id="ARBA00022679"/>
    </source>
</evidence>
<comment type="similarity">
    <text evidence="11">Belongs to the type II malonyltransferase family.</text>
</comment>
<organism evidence="14 15">
    <name type="scientific">Littorina saxatilis</name>
    <dbReference type="NCBI Taxonomy" id="31220"/>
    <lineage>
        <taxon>Eukaryota</taxon>
        <taxon>Metazoa</taxon>
        <taxon>Spiralia</taxon>
        <taxon>Lophotrochozoa</taxon>
        <taxon>Mollusca</taxon>
        <taxon>Gastropoda</taxon>
        <taxon>Caenogastropoda</taxon>
        <taxon>Littorinimorpha</taxon>
        <taxon>Littorinoidea</taxon>
        <taxon>Littorinidae</taxon>
        <taxon>Littorina</taxon>
    </lineage>
</organism>
<dbReference type="GO" id="GO:0005739">
    <property type="term" value="C:mitochondrion"/>
    <property type="evidence" value="ECO:0007669"/>
    <property type="project" value="UniProtKB-SubCell"/>
</dbReference>
<keyword evidence="9" id="KW-0496">Mitochondrion</keyword>
<evidence type="ECO:0000313" key="14">
    <source>
        <dbReference type="EMBL" id="KAK7115467.1"/>
    </source>
</evidence>
<keyword evidence="8" id="KW-0443">Lipid metabolism</keyword>
<dbReference type="EMBL" id="JBAMIC010000001">
    <property type="protein sequence ID" value="KAK7115467.1"/>
    <property type="molecule type" value="Genomic_DNA"/>
</dbReference>
<dbReference type="InterPro" id="IPR014043">
    <property type="entry name" value="Acyl_transferase_dom"/>
</dbReference>
<evidence type="ECO:0000256" key="7">
    <source>
        <dbReference type="ARBA" id="ARBA00022946"/>
    </source>
</evidence>
<keyword evidence="15" id="KW-1185">Reference proteome</keyword>
<keyword evidence="6" id="KW-0276">Fatty acid metabolism</keyword>
<name>A0AAN9C175_9CAEN</name>
<evidence type="ECO:0000256" key="1">
    <source>
        <dbReference type="ARBA" id="ARBA00004173"/>
    </source>
</evidence>
<dbReference type="InterPro" id="IPR052760">
    <property type="entry name" value="Mitochondrial_malonyltrans"/>
</dbReference>
<dbReference type="PANTHER" id="PTHR47170">
    <property type="entry name" value="MALONYL-COA ACP TRANSACYLASE, ACP-BINDING"/>
    <property type="match status" value="1"/>
</dbReference>
<evidence type="ECO:0000313" key="15">
    <source>
        <dbReference type="Proteomes" id="UP001374579"/>
    </source>
</evidence>
<dbReference type="SUPFAM" id="SSF52151">
    <property type="entry name" value="FabD/lysophospholipase-like"/>
    <property type="match status" value="1"/>
</dbReference>
<feature type="domain" description="Malonyl-CoA:ACP transacylase (MAT)" evidence="13">
    <location>
        <begin position="157"/>
        <end position="459"/>
    </location>
</feature>
<evidence type="ECO:0000256" key="4">
    <source>
        <dbReference type="ARBA" id="ARBA00022516"/>
    </source>
</evidence>
<dbReference type="InterPro" id="IPR016036">
    <property type="entry name" value="Malonyl_transacylase_ACP-bd"/>
</dbReference>
<keyword evidence="4" id="KW-0444">Lipid biosynthesis</keyword>
<dbReference type="Gene3D" id="3.40.366.10">
    <property type="entry name" value="Malonyl-Coenzyme A Acyl Carrier Protein, domain 2"/>
    <property type="match status" value="1"/>
</dbReference>
<dbReference type="Proteomes" id="UP001374579">
    <property type="component" value="Unassembled WGS sequence"/>
</dbReference>
<keyword evidence="7" id="KW-0809">Transit peptide</keyword>
<dbReference type="GO" id="GO:0004314">
    <property type="term" value="F:[acyl-carrier-protein] S-malonyltransferase activity"/>
    <property type="evidence" value="ECO:0007669"/>
    <property type="project" value="UniProtKB-EC"/>
</dbReference>
<evidence type="ECO:0000256" key="8">
    <source>
        <dbReference type="ARBA" id="ARBA00023098"/>
    </source>
</evidence>
<keyword evidence="5" id="KW-0808">Transferase</keyword>
<dbReference type="SMART" id="SM00827">
    <property type="entry name" value="PKS_AT"/>
    <property type="match status" value="1"/>
</dbReference>
<dbReference type="SUPFAM" id="SSF55048">
    <property type="entry name" value="Probable ACP-binding domain of malonyl-CoA ACP transacylase"/>
    <property type="match status" value="1"/>
</dbReference>
<dbReference type="Pfam" id="PF00698">
    <property type="entry name" value="Acyl_transf_1"/>
    <property type="match status" value="1"/>
</dbReference>
<evidence type="ECO:0000259" key="13">
    <source>
        <dbReference type="SMART" id="SM00827"/>
    </source>
</evidence>
<dbReference type="PANTHER" id="PTHR47170:SF2">
    <property type="entry name" value="MALONYL-COA:ACP TRANSACYLASE (MAT) DOMAIN-CONTAINING PROTEIN"/>
    <property type="match status" value="1"/>
</dbReference>
<sequence>MSAAIRSMLRFKVTYQRLAVNEFQRSYARGPPSPPDGNDFSADRVPIRLKRRLAKQGLSVEDYVGDSAMRGSVQNVPAKDSATVLPPASASSGFPLNADELQTLIKDMNETAPMSSPAVECSKHFPSDTEKYQDWRRTQSRKAFRPRVDPSATSIVLFPGQGSQFVGMGQDTLGYGQASDLFEEASAVLGYDLLKMCLSGPLSSLSKTVHCQPAILVSSLAAIEKLKEQNPEAIETCVGTAGFSVGEFAALVFAEVMSFADAVEVVRIRAEAMQKASEEVPSGMMTTFLNHSSKLKTAMLAAREYCKQRCNIDDPVCQVANYLYPECKVIAGHTEALDFVEQHAKTFGIRRTKRLPVSGAFHTGLMSPAQKPVKKALEKVTLRFPEIPVYSNVTGARFRHPSKVAELLTAQIVAPVKWEQTLHVVYSRPQGEAFPSTFEAGPGNQLGTLLKLVNIRAHEKYTHVDV</sequence>
<gene>
    <name evidence="14" type="ORF">V1264_001324</name>
</gene>
<proteinExistence type="inferred from homology"/>
<keyword evidence="10" id="KW-0275">Fatty acid biosynthesis</keyword>
<evidence type="ECO:0000256" key="11">
    <source>
        <dbReference type="ARBA" id="ARBA00061523"/>
    </source>
</evidence>
<evidence type="ECO:0000256" key="3">
    <source>
        <dbReference type="ARBA" id="ARBA00013258"/>
    </source>
</evidence>
<dbReference type="InterPro" id="IPR016035">
    <property type="entry name" value="Acyl_Trfase/lysoPLipase"/>
</dbReference>
<comment type="pathway">
    <text evidence="2">Lipid metabolism; fatty acid biosynthesis.</text>
</comment>
<dbReference type="InterPro" id="IPR001227">
    <property type="entry name" value="Ac_transferase_dom_sf"/>
</dbReference>
<reference evidence="14 15" key="1">
    <citation type="submission" date="2024-02" db="EMBL/GenBank/DDBJ databases">
        <title>Chromosome-scale genome assembly of the rough periwinkle Littorina saxatilis.</title>
        <authorList>
            <person name="De Jode A."/>
            <person name="Faria R."/>
            <person name="Formenti G."/>
            <person name="Sims Y."/>
            <person name="Smith T.P."/>
            <person name="Tracey A."/>
            <person name="Wood J.M.D."/>
            <person name="Zagrodzka Z.B."/>
            <person name="Johannesson K."/>
            <person name="Butlin R.K."/>
            <person name="Leder E.H."/>
        </authorList>
    </citation>
    <scope>NUCLEOTIDE SEQUENCE [LARGE SCALE GENOMIC DNA]</scope>
    <source>
        <strain evidence="14">Snail1</strain>
        <tissue evidence="14">Muscle</tissue>
    </source>
</reference>
<dbReference type="EC" id="2.3.1.39" evidence="3"/>
<dbReference type="Gene3D" id="3.30.70.250">
    <property type="entry name" value="Malonyl-CoA ACP transacylase, ACP-binding"/>
    <property type="match status" value="1"/>
</dbReference>